<gene>
    <name evidence="2" type="ORF">SAMN04488502_101388</name>
</gene>
<keyword evidence="1" id="KW-0812">Transmembrane</keyword>
<keyword evidence="1" id="KW-0472">Membrane</keyword>
<accession>A0A1G9LLM7</accession>
<dbReference type="EMBL" id="FNHB01000001">
    <property type="protein sequence ID" value="SDL62733.1"/>
    <property type="molecule type" value="Genomic_DNA"/>
</dbReference>
<evidence type="ECO:0000313" key="3">
    <source>
        <dbReference type="Proteomes" id="UP000214880"/>
    </source>
</evidence>
<name>A0A1G9LLM7_9FIRM</name>
<reference evidence="2 3" key="1">
    <citation type="submission" date="2016-10" db="EMBL/GenBank/DDBJ databases">
        <authorList>
            <person name="de Groot N.N."/>
        </authorList>
    </citation>
    <scope>NUCLEOTIDE SEQUENCE [LARGE SCALE GENOMIC DNA]</scope>
    <source>
        <strain evidence="2 3">DSM 1736</strain>
    </source>
</reference>
<dbReference type="Proteomes" id="UP000214880">
    <property type="component" value="Unassembled WGS sequence"/>
</dbReference>
<sequence>MILCINSFMTNGGEEENKSMLDIIGGMIGVYFLIAMLSLFAYIIFKKGNWKKSLLHIGISVVLLTITVVASIQ</sequence>
<protein>
    <submittedName>
        <fullName evidence="2">Uncharacterized protein</fullName>
    </submittedName>
</protein>
<proteinExistence type="predicted"/>
<evidence type="ECO:0000256" key="1">
    <source>
        <dbReference type="SAM" id="Phobius"/>
    </source>
</evidence>
<dbReference type="AlphaFoldDB" id="A0A1G9LLM7"/>
<keyword evidence="1" id="KW-1133">Transmembrane helix</keyword>
<feature type="transmembrane region" description="Helical" evidence="1">
    <location>
        <begin position="23"/>
        <end position="45"/>
    </location>
</feature>
<organism evidence="2 3">
    <name type="scientific">Dendrosporobacter quercicolus</name>
    <dbReference type="NCBI Taxonomy" id="146817"/>
    <lineage>
        <taxon>Bacteria</taxon>
        <taxon>Bacillati</taxon>
        <taxon>Bacillota</taxon>
        <taxon>Negativicutes</taxon>
        <taxon>Selenomonadales</taxon>
        <taxon>Sporomusaceae</taxon>
        <taxon>Dendrosporobacter</taxon>
    </lineage>
</organism>
<feature type="transmembrane region" description="Helical" evidence="1">
    <location>
        <begin position="54"/>
        <end position="72"/>
    </location>
</feature>
<evidence type="ECO:0000313" key="2">
    <source>
        <dbReference type="EMBL" id="SDL62733.1"/>
    </source>
</evidence>
<keyword evidence="3" id="KW-1185">Reference proteome</keyword>